<keyword evidence="4" id="KW-0732">Signal</keyword>
<dbReference type="Proteomes" id="UP000765802">
    <property type="component" value="Unassembled WGS sequence"/>
</dbReference>
<proteinExistence type="inferred from homology"/>
<dbReference type="InterPro" id="IPR006143">
    <property type="entry name" value="RND_pump_MFP"/>
</dbReference>
<dbReference type="Pfam" id="PF25967">
    <property type="entry name" value="RND-MFP_C"/>
    <property type="match status" value="1"/>
</dbReference>
<feature type="chain" id="PRO_5047366194" evidence="4">
    <location>
        <begin position="30"/>
        <end position="356"/>
    </location>
</feature>
<evidence type="ECO:0000256" key="2">
    <source>
        <dbReference type="ARBA" id="ARBA00009477"/>
    </source>
</evidence>
<dbReference type="SUPFAM" id="SSF111369">
    <property type="entry name" value="HlyD-like secretion proteins"/>
    <property type="match status" value="1"/>
</dbReference>
<dbReference type="RefSeq" id="WP_187258112.1">
    <property type="nucleotide sequence ID" value="NZ_JBHULF010000019.1"/>
</dbReference>
<dbReference type="InterPro" id="IPR058625">
    <property type="entry name" value="MdtA-like_BSH"/>
</dbReference>
<comment type="caution">
    <text evidence="8">The sequence shown here is derived from an EMBL/GenBank/DDBJ whole genome shotgun (WGS) entry which is preliminary data.</text>
</comment>
<accession>A0ABR7MCP2</accession>
<name>A0ABR7MCP2_9BACT</name>
<gene>
    <name evidence="8" type="ORF">BC349_17185</name>
</gene>
<dbReference type="InterPro" id="IPR058792">
    <property type="entry name" value="Beta-barrel_RND_2"/>
</dbReference>
<reference evidence="8 9" key="1">
    <citation type="submission" date="2016-07" db="EMBL/GenBank/DDBJ databases">
        <title>Genome analysis of Flavihumibacter stibioxidans YS-17.</title>
        <authorList>
            <person name="Shi K."/>
            <person name="Han Y."/>
            <person name="Wang G."/>
        </authorList>
    </citation>
    <scope>NUCLEOTIDE SEQUENCE [LARGE SCALE GENOMIC DNA]</scope>
    <source>
        <strain evidence="8 9">YS-17</strain>
    </source>
</reference>
<evidence type="ECO:0000259" key="5">
    <source>
        <dbReference type="Pfam" id="PF25917"/>
    </source>
</evidence>
<evidence type="ECO:0000256" key="4">
    <source>
        <dbReference type="SAM" id="SignalP"/>
    </source>
</evidence>
<evidence type="ECO:0000313" key="8">
    <source>
        <dbReference type="EMBL" id="MBC6492795.1"/>
    </source>
</evidence>
<feature type="domain" description="Multidrug resistance protein MdtA-like barrel-sandwich hybrid" evidence="5">
    <location>
        <begin position="71"/>
        <end position="193"/>
    </location>
</feature>
<dbReference type="EMBL" id="MBUA01000029">
    <property type="protein sequence ID" value="MBC6492795.1"/>
    <property type="molecule type" value="Genomic_DNA"/>
</dbReference>
<organism evidence="8 9">
    <name type="scientific">Flavihumibacter stibioxidans</name>
    <dbReference type="NCBI Taxonomy" id="1834163"/>
    <lineage>
        <taxon>Bacteria</taxon>
        <taxon>Pseudomonadati</taxon>
        <taxon>Bacteroidota</taxon>
        <taxon>Chitinophagia</taxon>
        <taxon>Chitinophagales</taxon>
        <taxon>Chitinophagaceae</taxon>
        <taxon>Flavihumibacter</taxon>
    </lineage>
</organism>
<evidence type="ECO:0000259" key="7">
    <source>
        <dbReference type="Pfam" id="PF25967"/>
    </source>
</evidence>
<dbReference type="NCBIfam" id="TIGR01730">
    <property type="entry name" value="RND_mfp"/>
    <property type="match status" value="1"/>
</dbReference>
<keyword evidence="3" id="KW-0813">Transport</keyword>
<dbReference type="Gene3D" id="1.10.287.470">
    <property type="entry name" value="Helix hairpin bin"/>
    <property type="match status" value="1"/>
</dbReference>
<sequence>MQTFIRKFRPLLIAVIPASLLLSCGSTDAASKIEKTTSTQIPANLPVDVIIAEANLLNQSELIAGTILPEREVEVMSELTKKINEVSFTDGSYVQKGQLLYKLDDADIRAKIRQLQAELNLASINERRLHALLQTETVRQEEYDIASTKLQSMEAGLQALEVELSKTFIRAPFSGRIGISKVHPGTLVSPGMPMVTLQDQATVKISFAVPEKHLAAARPGNSIRFKTDHGKEEWTAKIVATEAGVNPDNRNIELIALAENGNGLLKPGMSVKILFTVSSGNESGILLPTESLIPGVSGYMVFIVKNGTATMRPVTVGNRNEKEATITAGLEHGDTVMVSNLLRASEGIPVAIVSKK</sequence>
<evidence type="ECO:0000313" key="9">
    <source>
        <dbReference type="Proteomes" id="UP000765802"/>
    </source>
</evidence>
<evidence type="ECO:0000256" key="1">
    <source>
        <dbReference type="ARBA" id="ARBA00004196"/>
    </source>
</evidence>
<feature type="domain" description="CusB-like beta-barrel" evidence="6">
    <location>
        <begin position="205"/>
        <end position="275"/>
    </location>
</feature>
<keyword evidence="9" id="KW-1185">Reference proteome</keyword>
<dbReference type="Pfam" id="PF25917">
    <property type="entry name" value="BSH_RND"/>
    <property type="match status" value="1"/>
</dbReference>
<dbReference type="PANTHER" id="PTHR30469">
    <property type="entry name" value="MULTIDRUG RESISTANCE PROTEIN MDTA"/>
    <property type="match status" value="1"/>
</dbReference>
<evidence type="ECO:0000259" key="6">
    <source>
        <dbReference type="Pfam" id="PF25954"/>
    </source>
</evidence>
<dbReference type="InterPro" id="IPR058627">
    <property type="entry name" value="MdtA-like_C"/>
</dbReference>
<dbReference type="PANTHER" id="PTHR30469:SF36">
    <property type="entry name" value="BLL3903 PROTEIN"/>
    <property type="match status" value="1"/>
</dbReference>
<protein>
    <submittedName>
        <fullName evidence="8">Uncharacterized protein</fullName>
    </submittedName>
</protein>
<dbReference type="Pfam" id="PF25954">
    <property type="entry name" value="Beta-barrel_RND_2"/>
    <property type="match status" value="1"/>
</dbReference>
<comment type="subcellular location">
    <subcellularLocation>
        <location evidence="1">Cell envelope</location>
    </subcellularLocation>
</comment>
<comment type="similarity">
    <text evidence="2">Belongs to the membrane fusion protein (MFP) (TC 8.A.1) family.</text>
</comment>
<feature type="domain" description="Multidrug resistance protein MdtA-like C-terminal permuted SH3" evidence="7">
    <location>
        <begin position="285"/>
        <end position="341"/>
    </location>
</feature>
<dbReference type="Gene3D" id="2.40.420.20">
    <property type="match status" value="1"/>
</dbReference>
<dbReference type="Gene3D" id="2.40.50.100">
    <property type="match status" value="1"/>
</dbReference>
<dbReference type="Gene3D" id="2.40.30.170">
    <property type="match status" value="1"/>
</dbReference>
<evidence type="ECO:0000256" key="3">
    <source>
        <dbReference type="ARBA" id="ARBA00022448"/>
    </source>
</evidence>
<feature type="signal peptide" evidence="4">
    <location>
        <begin position="1"/>
        <end position="29"/>
    </location>
</feature>
<dbReference type="PROSITE" id="PS51257">
    <property type="entry name" value="PROKAR_LIPOPROTEIN"/>
    <property type="match status" value="1"/>
</dbReference>